<keyword evidence="2 3" id="KW-0802">TPR repeat</keyword>
<keyword evidence="4" id="KW-0808">Transferase</keyword>
<gene>
    <name evidence="4" type="ORF">A19Y_2939</name>
</gene>
<dbReference type="AlphaFoldDB" id="A0A073CJ94"/>
<dbReference type="EC" id="2.4.1.-" evidence="4"/>
<feature type="repeat" description="TPR" evidence="3">
    <location>
        <begin position="7"/>
        <end position="40"/>
    </location>
</feature>
<reference evidence="4 5" key="1">
    <citation type="journal article" date="2014" name="Appl. Environ. Microbiol.">
        <title>Elucidation of insertion elements encoded on plasmids and in vitro construction of shuttle vectors from the toxic cyanobacterium Planktothrix.</title>
        <authorList>
            <person name="Christiansen G."/>
            <person name="Goesmann A."/>
            <person name="Kurmayer R."/>
        </authorList>
    </citation>
    <scope>NUCLEOTIDE SEQUENCE [LARGE SCALE GENOMIC DNA]</scope>
    <source>
        <strain evidence="4 5">NIVA-CYA 126/8</strain>
    </source>
</reference>
<dbReference type="InterPro" id="IPR011990">
    <property type="entry name" value="TPR-like_helical_dom_sf"/>
</dbReference>
<dbReference type="GO" id="GO:0016757">
    <property type="term" value="F:glycosyltransferase activity"/>
    <property type="evidence" value="ECO:0007669"/>
    <property type="project" value="UniProtKB-KW"/>
</dbReference>
<evidence type="ECO:0000313" key="5">
    <source>
        <dbReference type="Proteomes" id="UP000027395"/>
    </source>
</evidence>
<dbReference type="SMART" id="SM00028">
    <property type="entry name" value="TPR"/>
    <property type="match status" value="3"/>
</dbReference>
<evidence type="ECO:0000256" key="1">
    <source>
        <dbReference type="ARBA" id="ARBA00022737"/>
    </source>
</evidence>
<dbReference type="InterPro" id="IPR019734">
    <property type="entry name" value="TPR_rpt"/>
</dbReference>
<evidence type="ECO:0000256" key="2">
    <source>
        <dbReference type="ARBA" id="ARBA00022803"/>
    </source>
</evidence>
<keyword evidence="5" id="KW-1185">Reference proteome</keyword>
<dbReference type="PANTHER" id="PTHR44943">
    <property type="entry name" value="CELLULOSE SYNTHASE OPERON PROTEIN C"/>
    <property type="match status" value="1"/>
</dbReference>
<evidence type="ECO:0000256" key="3">
    <source>
        <dbReference type="PROSITE-ProRule" id="PRU00339"/>
    </source>
</evidence>
<dbReference type="EMBL" id="CM002803">
    <property type="protein sequence ID" value="KEI67788.1"/>
    <property type="molecule type" value="Genomic_DNA"/>
</dbReference>
<dbReference type="HOGENOM" id="CLU_1575291_0_0_3"/>
<dbReference type="Gene3D" id="1.25.40.10">
    <property type="entry name" value="Tetratricopeptide repeat domain"/>
    <property type="match status" value="1"/>
</dbReference>
<proteinExistence type="predicted"/>
<feature type="repeat" description="TPR" evidence="3">
    <location>
        <begin position="75"/>
        <end position="108"/>
    </location>
</feature>
<keyword evidence="1" id="KW-0677">Repeat</keyword>
<dbReference type="SUPFAM" id="SSF48452">
    <property type="entry name" value="TPR-like"/>
    <property type="match status" value="1"/>
</dbReference>
<dbReference type="InterPro" id="IPR013105">
    <property type="entry name" value="TPR_2"/>
</dbReference>
<dbReference type="RefSeq" id="WP_042155008.1">
    <property type="nucleotide sequence ID" value="NZ_CM002803.1"/>
</dbReference>
<organism evidence="4 5">
    <name type="scientific">Planktothrix agardhii (strain NIVA-CYA 126/8)</name>
    <dbReference type="NCBI Taxonomy" id="388467"/>
    <lineage>
        <taxon>Bacteria</taxon>
        <taxon>Bacillati</taxon>
        <taxon>Cyanobacteriota</taxon>
        <taxon>Cyanophyceae</taxon>
        <taxon>Oscillatoriophycideae</taxon>
        <taxon>Oscillatoriales</taxon>
        <taxon>Microcoleaceae</taxon>
        <taxon>Planktothrix</taxon>
    </lineage>
</organism>
<name>A0A073CJ94_PLAA1</name>
<sequence length="170" mass="19720">MNPSPDAEHWFDQGLNDYDQQQYDLALNCFQQAIKINQQFIPAWIYQGMTLEQMGKFDDAIASYNQAIAINPNITDLWYNKATTLSYLKRYPEALICFDQVLEIDPNHAFCKTARSLTLAILSNPRKLDQPIIETEEREPLTAEAEASIQLQRSRESYTFLSQINEIDEY</sequence>
<dbReference type="PATRIC" id="fig|388467.6.peg.2883"/>
<protein>
    <submittedName>
        <fullName evidence="4">UDP-N-acetylglucosamine--peptide N-acetylglucosaminyltransferase</fullName>
        <ecNumber evidence="4">2.4.1.-</ecNumber>
    </submittedName>
</protein>
<dbReference type="PROSITE" id="PS50005">
    <property type="entry name" value="TPR"/>
    <property type="match status" value="3"/>
</dbReference>
<dbReference type="Proteomes" id="UP000027395">
    <property type="component" value="Chromosome"/>
</dbReference>
<feature type="repeat" description="TPR" evidence="3">
    <location>
        <begin position="41"/>
        <end position="74"/>
    </location>
</feature>
<dbReference type="InterPro" id="IPR051685">
    <property type="entry name" value="Ycf3/AcsC/BcsC/TPR_MFPF"/>
</dbReference>
<dbReference type="eggNOG" id="COG0457">
    <property type="taxonomic scope" value="Bacteria"/>
</dbReference>
<keyword evidence="4" id="KW-0328">Glycosyltransferase</keyword>
<dbReference type="Pfam" id="PF07719">
    <property type="entry name" value="TPR_2"/>
    <property type="match status" value="1"/>
</dbReference>
<dbReference type="STRING" id="388467.A19Y_2939"/>
<dbReference type="Pfam" id="PF00515">
    <property type="entry name" value="TPR_1"/>
    <property type="match status" value="2"/>
</dbReference>
<dbReference type="PROSITE" id="PS50293">
    <property type="entry name" value="TPR_REGION"/>
    <property type="match status" value="1"/>
</dbReference>
<evidence type="ECO:0000313" key="4">
    <source>
        <dbReference type="EMBL" id="KEI67788.1"/>
    </source>
</evidence>
<accession>A0A073CJ94</accession>
<dbReference type="PANTHER" id="PTHR44943:SF4">
    <property type="entry name" value="TPR REPEAT-CONTAINING PROTEIN MJ0798"/>
    <property type="match status" value="1"/>
</dbReference>